<evidence type="ECO:0000313" key="5">
    <source>
        <dbReference type="EMBL" id="MBB6048832.1"/>
    </source>
</evidence>
<name>A0A7W9SLG4_ARMRO</name>
<evidence type="ECO:0000256" key="2">
    <source>
        <dbReference type="ARBA" id="ARBA00023002"/>
    </source>
</evidence>
<dbReference type="Gene3D" id="3.30.360.10">
    <property type="entry name" value="Dihydrodipicolinate Reductase, domain 2"/>
    <property type="match status" value="1"/>
</dbReference>
<evidence type="ECO:0000259" key="4">
    <source>
        <dbReference type="Pfam" id="PF22725"/>
    </source>
</evidence>
<evidence type="ECO:0000313" key="6">
    <source>
        <dbReference type="Proteomes" id="UP000520814"/>
    </source>
</evidence>
<dbReference type="GO" id="GO:0000166">
    <property type="term" value="F:nucleotide binding"/>
    <property type="evidence" value="ECO:0007669"/>
    <property type="project" value="InterPro"/>
</dbReference>
<feature type="domain" description="GFO/IDH/MocA-like oxidoreductase" evidence="4">
    <location>
        <begin position="138"/>
        <end position="263"/>
    </location>
</feature>
<keyword evidence="2" id="KW-0560">Oxidoreductase</keyword>
<dbReference type="InterPro" id="IPR055170">
    <property type="entry name" value="GFO_IDH_MocA-like_dom"/>
</dbReference>
<organism evidence="5 6">
    <name type="scientific">Armatimonas rosea</name>
    <dbReference type="NCBI Taxonomy" id="685828"/>
    <lineage>
        <taxon>Bacteria</taxon>
        <taxon>Bacillati</taxon>
        <taxon>Armatimonadota</taxon>
        <taxon>Armatimonadia</taxon>
        <taxon>Armatimonadales</taxon>
        <taxon>Armatimonadaceae</taxon>
        <taxon>Armatimonas</taxon>
    </lineage>
</organism>
<dbReference type="PANTHER" id="PTHR22604:SF105">
    <property type="entry name" value="TRANS-1,2-DIHYDROBENZENE-1,2-DIOL DEHYDROGENASE"/>
    <property type="match status" value="1"/>
</dbReference>
<dbReference type="InterPro" id="IPR050984">
    <property type="entry name" value="Gfo/Idh/MocA_domain"/>
</dbReference>
<dbReference type="SUPFAM" id="SSF51735">
    <property type="entry name" value="NAD(P)-binding Rossmann-fold domains"/>
    <property type="match status" value="1"/>
</dbReference>
<comment type="similarity">
    <text evidence="1">Belongs to the Gfo/Idh/MocA family.</text>
</comment>
<dbReference type="EMBL" id="JACHGW010000001">
    <property type="protein sequence ID" value="MBB6048832.1"/>
    <property type="molecule type" value="Genomic_DNA"/>
</dbReference>
<dbReference type="Pfam" id="PF22725">
    <property type="entry name" value="GFO_IDH_MocA_C3"/>
    <property type="match status" value="1"/>
</dbReference>
<keyword evidence="6" id="KW-1185">Reference proteome</keyword>
<dbReference type="AlphaFoldDB" id="A0A7W9SLG4"/>
<proteinExistence type="inferred from homology"/>
<reference evidence="5 6" key="1">
    <citation type="submission" date="2020-08" db="EMBL/GenBank/DDBJ databases">
        <title>Genomic Encyclopedia of Type Strains, Phase IV (KMG-IV): sequencing the most valuable type-strain genomes for metagenomic binning, comparative biology and taxonomic classification.</title>
        <authorList>
            <person name="Goeker M."/>
        </authorList>
    </citation>
    <scope>NUCLEOTIDE SEQUENCE [LARGE SCALE GENOMIC DNA]</scope>
    <source>
        <strain evidence="5 6">DSM 23562</strain>
    </source>
</reference>
<accession>A0A7W9SLG4</accession>
<dbReference type="Gene3D" id="3.40.50.720">
    <property type="entry name" value="NAD(P)-binding Rossmann-like Domain"/>
    <property type="match status" value="1"/>
</dbReference>
<comment type="caution">
    <text evidence="5">The sequence shown here is derived from an EMBL/GenBank/DDBJ whole genome shotgun (WGS) entry which is preliminary data.</text>
</comment>
<dbReference type="GO" id="GO:0016491">
    <property type="term" value="F:oxidoreductase activity"/>
    <property type="evidence" value="ECO:0007669"/>
    <property type="project" value="UniProtKB-KW"/>
</dbReference>
<dbReference type="SUPFAM" id="SSF55347">
    <property type="entry name" value="Glyceraldehyde-3-phosphate dehydrogenase-like, C-terminal domain"/>
    <property type="match status" value="1"/>
</dbReference>
<sequence>MSTYSPLRWGFLGCGSIANRLGTDVSKLSDHKIQAIASRDAEKAAKYAEKFNVPTQHTGPDAYTKLVNDPEIDIIYVATPHNFHHEQALLALNAGKHVLCEKPFTVNLKEAEEVVAKAREKGLFLMEGVWSRCFPVWVKVRELIAEGAIGKVRQVYSDFGYGAGSLDENNQLIVGNPNGRLFSKDLIGGGLMDVGVYPINIAMMLLGEPSVVKAFGQLGSTGVDENVGVVLGFPDGALATCTTSIQVTTPFVTTIIGTKGKIEVPFWWRPKKLTLTAGGESETFEFEHEGEGFQFEAMHVAECLRAGKTESEILPLDGTLAVMRVLDAVRAEIGLVYPGE</sequence>
<gene>
    <name evidence="5" type="ORF">HNQ39_000594</name>
</gene>
<dbReference type="Proteomes" id="UP000520814">
    <property type="component" value="Unassembled WGS sequence"/>
</dbReference>
<dbReference type="InterPro" id="IPR000683">
    <property type="entry name" value="Gfo/Idh/MocA-like_OxRdtase_N"/>
</dbReference>
<evidence type="ECO:0000259" key="3">
    <source>
        <dbReference type="Pfam" id="PF01408"/>
    </source>
</evidence>
<evidence type="ECO:0000256" key="1">
    <source>
        <dbReference type="ARBA" id="ARBA00010928"/>
    </source>
</evidence>
<protein>
    <submittedName>
        <fullName evidence="5">Putative dehydrogenase</fullName>
    </submittedName>
</protein>
<dbReference type="RefSeq" id="WP_184192455.1">
    <property type="nucleotide sequence ID" value="NZ_JACHGW010000001.1"/>
</dbReference>
<dbReference type="PANTHER" id="PTHR22604">
    <property type="entry name" value="OXIDOREDUCTASES"/>
    <property type="match status" value="1"/>
</dbReference>
<dbReference type="Pfam" id="PF01408">
    <property type="entry name" value="GFO_IDH_MocA"/>
    <property type="match status" value="1"/>
</dbReference>
<dbReference type="InterPro" id="IPR036291">
    <property type="entry name" value="NAD(P)-bd_dom_sf"/>
</dbReference>
<feature type="domain" description="Gfo/Idh/MocA-like oxidoreductase N-terminal" evidence="3">
    <location>
        <begin position="7"/>
        <end position="128"/>
    </location>
</feature>